<dbReference type="AlphaFoldDB" id="A0A9Q9ATY9"/>
<gene>
    <name evidence="4" type="ORF">Slin15195_G057990</name>
</gene>
<feature type="region of interest" description="Disordered" evidence="1">
    <location>
        <begin position="290"/>
        <end position="404"/>
    </location>
</feature>
<protein>
    <submittedName>
        <fullName evidence="4">Uncharacterized protein</fullName>
    </submittedName>
</protein>
<keyword evidence="5" id="KW-1185">Reference proteome</keyword>
<keyword evidence="2" id="KW-0472">Membrane</keyword>
<feature type="region of interest" description="Disordered" evidence="1">
    <location>
        <begin position="205"/>
        <end position="231"/>
    </location>
</feature>
<sequence length="523" mass="57287">MGRGGVMYLNYTALVLLSRATGTSAGLWTVDIDLSPAPPAESGPAFSAHASRNRALLPYQIVGVLGAYVGSILIIGTLLLTWGRRIRKQALEMAERPVEMVKPAHKNFDPSPMSPTGSARGWLKKKTGSMRSGRSNVASPGMRSVASFDQTVIDEDRRRGEEAMAQLYGRVLDFDEARIQEGQTTYPGTPPAYPRRDRPTLPALQRVQTSDPVPPSPLSPRSPGSPYYAVAPPKNLLAQLSPTYKSPQSELRPNREARTASFGSTQTNETSPAKLKKSIKYRLGKLEISSPVQGLRDNDDGARTPLSPRFYTNPGPPPEPPSAHTVDTYPYSPTTPGTARSYAFQDDEHLDHVRDLPPAHPQRMSSFSRDHQPVSPTSPGLPSSPAQFRVGSPPRNGNTPVGDVSRPLAFRQLAEQQKQAAISSSELNLSAPPPGWNTFASPRLQTTELYTRDRHLLAIGSAALHSPRVYTPYMPVAPPTPVTPHLTTRAERRQREKEDKTIRGAITEEEQVEDDKDMWGDAY</sequence>
<dbReference type="Proteomes" id="UP001056384">
    <property type="component" value="Chromosome 4"/>
</dbReference>
<feature type="compositionally biased region" description="Polar residues" evidence="1">
    <location>
        <begin position="129"/>
        <end position="138"/>
    </location>
</feature>
<feature type="compositionally biased region" description="Basic and acidic residues" evidence="1">
    <location>
        <begin position="346"/>
        <end position="357"/>
    </location>
</feature>
<feature type="compositionally biased region" description="Basic and acidic residues" evidence="1">
    <location>
        <begin position="488"/>
        <end position="502"/>
    </location>
</feature>
<feature type="region of interest" description="Disordered" evidence="1">
    <location>
        <begin position="416"/>
        <end position="436"/>
    </location>
</feature>
<evidence type="ECO:0000256" key="1">
    <source>
        <dbReference type="SAM" id="MobiDB-lite"/>
    </source>
</evidence>
<accession>A0A9Q9ATY9</accession>
<evidence type="ECO:0000313" key="5">
    <source>
        <dbReference type="Proteomes" id="UP001056384"/>
    </source>
</evidence>
<name>A0A9Q9ATY9_9PEZI</name>
<feature type="compositionally biased region" description="Polar residues" evidence="1">
    <location>
        <begin position="416"/>
        <end position="428"/>
    </location>
</feature>
<feature type="region of interest" description="Disordered" evidence="1">
    <location>
        <begin position="475"/>
        <end position="523"/>
    </location>
</feature>
<feature type="compositionally biased region" description="Polar residues" evidence="1">
    <location>
        <begin position="261"/>
        <end position="271"/>
    </location>
</feature>
<feature type="region of interest" description="Disordered" evidence="1">
    <location>
        <begin position="104"/>
        <end position="143"/>
    </location>
</feature>
<organism evidence="4 5">
    <name type="scientific">Septoria linicola</name>
    <dbReference type="NCBI Taxonomy" id="215465"/>
    <lineage>
        <taxon>Eukaryota</taxon>
        <taxon>Fungi</taxon>
        <taxon>Dikarya</taxon>
        <taxon>Ascomycota</taxon>
        <taxon>Pezizomycotina</taxon>
        <taxon>Dothideomycetes</taxon>
        <taxon>Dothideomycetidae</taxon>
        <taxon>Mycosphaerellales</taxon>
        <taxon>Mycosphaerellaceae</taxon>
        <taxon>Septoria</taxon>
    </lineage>
</organism>
<feature type="compositionally biased region" description="Polar residues" evidence="1">
    <location>
        <begin position="374"/>
        <end position="386"/>
    </location>
</feature>
<keyword evidence="3" id="KW-0732">Signal</keyword>
<feature type="transmembrane region" description="Helical" evidence="2">
    <location>
        <begin position="61"/>
        <end position="83"/>
    </location>
</feature>
<evidence type="ECO:0000256" key="2">
    <source>
        <dbReference type="SAM" id="Phobius"/>
    </source>
</evidence>
<feature type="region of interest" description="Disordered" evidence="1">
    <location>
        <begin position="244"/>
        <end position="276"/>
    </location>
</feature>
<feature type="chain" id="PRO_5040187076" evidence="3">
    <location>
        <begin position="26"/>
        <end position="523"/>
    </location>
</feature>
<reference evidence="4" key="1">
    <citation type="submission" date="2022-06" db="EMBL/GenBank/DDBJ databases">
        <title>Complete genome sequences of two strains of the flax pathogen Septoria linicola.</title>
        <authorList>
            <person name="Lapalu N."/>
            <person name="Simon A."/>
            <person name="Demenou B."/>
            <person name="Paumier D."/>
            <person name="Guillot M.-P."/>
            <person name="Gout L."/>
            <person name="Valade R."/>
        </authorList>
    </citation>
    <scope>NUCLEOTIDE SEQUENCE</scope>
    <source>
        <strain evidence="4">SE15195</strain>
    </source>
</reference>
<keyword evidence="2" id="KW-0812">Transmembrane</keyword>
<evidence type="ECO:0000256" key="3">
    <source>
        <dbReference type="SAM" id="SignalP"/>
    </source>
</evidence>
<keyword evidence="2" id="KW-1133">Transmembrane helix</keyword>
<proteinExistence type="predicted"/>
<feature type="compositionally biased region" description="Acidic residues" evidence="1">
    <location>
        <begin position="507"/>
        <end position="516"/>
    </location>
</feature>
<evidence type="ECO:0000313" key="4">
    <source>
        <dbReference type="EMBL" id="USW52480.1"/>
    </source>
</evidence>
<feature type="signal peptide" evidence="3">
    <location>
        <begin position="1"/>
        <end position="25"/>
    </location>
</feature>
<dbReference type="EMBL" id="CP099421">
    <property type="protein sequence ID" value="USW52480.1"/>
    <property type="molecule type" value="Genomic_DNA"/>
</dbReference>
<dbReference type="OrthoDB" id="4524805at2759"/>